<sequence>MSDDNRRPRLSKAETQEKLIASAIELMKDTPIGKVSALKICEHAGIDKMAVRYCFGSYVGLLIATALELGRSVSGHVRDGLFDGSAYVDERAVLFGKLLAYLFTSFGDELPKLSLEQLPNFILLEKQITETYGLEPELARALAKRASHIAVATVAIERFIPLTEREHQILHRAQRFFYEEVAKVQDQILE</sequence>
<protein>
    <submittedName>
        <fullName evidence="3">Unannotated protein</fullName>
    </submittedName>
</protein>
<dbReference type="SUPFAM" id="SSF46689">
    <property type="entry name" value="Homeodomain-like"/>
    <property type="match status" value="1"/>
</dbReference>
<dbReference type="Gene3D" id="1.10.357.10">
    <property type="entry name" value="Tetracycline Repressor, domain 2"/>
    <property type="match status" value="1"/>
</dbReference>
<dbReference type="GO" id="GO:0003677">
    <property type="term" value="F:DNA binding"/>
    <property type="evidence" value="ECO:0007669"/>
    <property type="project" value="UniProtKB-KW"/>
</dbReference>
<dbReference type="EMBL" id="CAEZTS010000235">
    <property type="protein sequence ID" value="CAB4595939.1"/>
    <property type="molecule type" value="Genomic_DNA"/>
</dbReference>
<evidence type="ECO:0000256" key="1">
    <source>
        <dbReference type="ARBA" id="ARBA00023125"/>
    </source>
</evidence>
<organism evidence="3">
    <name type="scientific">freshwater metagenome</name>
    <dbReference type="NCBI Taxonomy" id="449393"/>
    <lineage>
        <taxon>unclassified sequences</taxon>
        <taxon>metagenomes</taxon>
        <taxon>ecological metagenomes</taxon>
    </lineage>
</organism>
<name>A0A6J6G836_9ZZZZ</name>
<dbReference type="InterPro" id="IPR001647">
    <property type="entry name" value="HTH_TetR"/>
</dbReference>
<keyword evidence="1" id="KW-0238">DNA-binding</keyword>
<evidence type="ECO:0000259" key="2">
    <source>
        <dbReference type="PROSITE" id="PS50977"/>
    </source>
</evidence>
<dbReference type="AlphaFoldDB" id="A0A6J6G836"/>
<proteinExistence type="predicted"/>
<evidence type="ECO:0000313" key="3">
    <source>
        <dbReference type="EMBL" id="CAB4595939.1"/>
    </source>
</evidence>
<dbReference type="PROSITE" id="PS50977">
    <property type="entry name" value="HTH_TETR_2"/>
    <property type="match status" value="1"/>
</dbReference>
<dbReference type="InterPro" id="IPR009057">
    <property type="entry name" value="Homeodomain-like_sf"/>
</dbReference>
<gene>
    <name evidence="3" type="ORF">UFOPK1722_01894</name>
</gene>
<feature type="domain" description="HTH tetR-type" evidence="2">
    <location>
        <begin position="13"/>
        <end position="73"/>
    </location>
</feature>
<reference evidence="3" key="1">
    <citation type="submission" date="2020-05" db="EMBL/GenBank/DDBJ databases">
        <authorList>
            <person name="Chiriac C."/>
            <person name="Salcher M."/>
            <person name="Ghai R."/>
            <person name="Kavagutti S V."/>
        </authorList>
    </citation>
    <scope>NUCLEOTIDE SEQUENCE</scope>
</reference>
<accession>A0A6J6G836</accession>